<feature type="compositionally biased region" description="Basic and acidic residues" evidence="1">
    <location>
        <begin position="223"/>
        <end position="234"/>
    </location>
</feature>
<feature type="region of interest" description="Disordered" evidence="1">
    <location>
        <begin position="178"/>
        <end position="252"/>
    </location>
</feature>
<sequence>MAETPPTTDEKQLSPAEKAKLAAAKKAEAAKKAGPVGDPLVDNGDGSVTDPNSGLTWKKTDAWLDKKQFYTWQNHQEYVAWVNQNKDQFGGYDNWRIPTKAESMTLFDKTGVKQLLDKNGTYYPIDPIFEPGGASNTWITECSDEKIIRMDLKIGLDTPYPTDDVWSSMRLVRKDGEVSAKSASVEPAEAKTAEVPVEDAPAPEVTSAPVKKSSGNFVPGPTPRKDFSSEEKAAMLKRARAHAAEVKARKGK</sequence>
<gene>
    <name evidence="3" type="ORF">METZ01_LOCUS64390</name>
</gene>
<accession>A0A381T5R9</accession>
<protein>
    <recommendedName>
        <fullName evidence="2">Lcl C-terminal domain-containing protein</fullName>
    </recommendedName>
</protein>
<proteinExistence type="predicted"/>
<evidence type="ECO:0000256" key="1">
    <source>
        <dbReference type="SAM" id="MobiDB-lite"/>
    </source>
</evidence>
<organism evidence="3">
    <name type="scientific">marine metagenome</name>
    <dbReference type="NCBI Taxonomy" id="408172"/>
    <lineage>
        <taxon>unclassified sequences</taxon>
        <taxon>metagenomes</taxon>
        <taxon>ecological metagenomes</taxon>
    </lineage>
</organism>
<evidence type="ECO:0000259" key="2">
    <source>
        <dbReference type="Pfam" id="PF07603"/>
    </source>
</evidence>
<dbReference type="AlphaFoldDB" id="A0A381T5R9"/>
<dbReference type="EMBL" id="UINC01004068">
    <property type="protein sequence ID" value="SVA11536.1"/>
    <property type="molecule type" value="Genomic_DNA"/>
</dbReference>
<feature type="compositionally biased region" description="Basic and acidic residues" evidence="1">
    <location>
        <begin position="242"/>
        <end position="252"/>
    </location>
</feature>
<feature type="compositionally biased region" description="Basic and acidic residues" evidence="1">
    <location>
        <begin position="8"/>
        <end position="31"/>
    </location>
</feature>
<feature type="region of interest" description="Disordered" evidence="1">
    <location>
        <begin position="1"/>
        <end position="55"/>
    </location>
</feature>
<dbReference type="InterPro" id="IPR011460">
    <property type="entry name" value="Lcl_C"/>
</dbReference>
<feature type="domain" description="Lcl C-terminal" evidence="2">
    <location>
        <begin position="47"/>
        <end position="119"/>
    </location>
</feature>
<evidence type="ECO:0000313" key="3">
    <source>
        <dbReference type="EMBL" id="SVA11536.1"/>
    </source>
</evidence>
<name>A0A381T5R9_9ZZZZ</name>
<reference evidence="3" key="1">
    <citation type="submission" date="2018-05" db="EMBL/GenBank/DDBJ databases">
        <authorList>
            <person name="Lanie J.A."/>
            <person name="Ng W.-L."/>
            <person name="Kazmierczak K.M."/>
            <person name="Andrzejewski T.M."/>
            <person name="Davidsen T.M."/>
            <person name="Wayne K.J."/>
            <person name="Tettelin H."/>
            <person name="Glass J.I."/>
            <person name="Rusch D."/>
            <person name="Podicherti R."/>
            <person name="Tsui H.-C.T."/>
            <person name="Winkler M.E."/>
        </authorList>
    </citation>
    <scope>NUCLEOTIDE SEQUENCE</scope>
</reference>
<dbReference type="Pfam" id="PF07603">
    <property type="entry name" value="Lcl_C"/>
    <property type="match status" value="1"/>
</dbReference>